<evidence type="ECO:0000256" key="1">
    <source>
        <dbReference type="ARBA" id="ARBA00004496"/>
    </source>
</evidence>
<dbReference type="InterPro" id="IPR004161">
    <property type="entry name" value="EFTu-like_2"/>
</dbReference>
<dbReference type="EMBL" id="JACOFW010000017">
    <property type="protein sequence ID" value="MBC3808555.1"/>
    <property type="molecule type" value="Genomic_DNA"/>
</dbReference>
<feature type="domain" description="Tr-type G" evidence="13">
    <location>
        <begin position="462"/>
        <end position="629"/>
    </location>
</feature>
<feature type="region of interest" description="Disordered" evidence="12">
    <location>
        <begin position="264"/>
        <end position="366"/>
    </location>
</feature>
<keyword evidence="15" id="KW-1185">Reference proteome</keyword>
<name>A0ABR6X7K1_9BURK</name>
<evidence type="ECO:0000256" key="5">
    <source>
        <dbReference type="ARBA" id="ARBA00022540"/>
    </source>
</evidence>
<dbReference type="Gene3D" id="2.40.30.10">
    <property type="entry name" value="Translation factors"/>
    <property type="match status" value="2"/>
</dbReference>
<dbReference type="InterPro" id="IPR027417">
    <property type="entry name" value="P-loop_NTPase"/>
</dbReference>
<feature type="region of interest" description="G-domain" evidence="9">
    <location>
        <begin position="465"/>
        <end position="613"/>
    </location>
</feature>
<dbReference type="InterPro" id="IPR015760">
    <property type="entry name" value="TIF_IF2"/>
</dbReference>
<dbReference type="InterPro" id="IPR009000">
    <property type="entry name" value="Transl_B-barrel_sf"/>
</dbReference>
<dbReference type="Gene3D" id="3.40.50.10050">
    <property type="entry name" value="Translation initiation factor IF- 2, domain 3"/>
    <property type="match status" value="1"/>
</dbReference>
<evidence type="ECO:0000256" key="2">
    <source>
        <dbReference type="ARBA" id="ARBA00007733"/>
    </source>
</evidence>
<dbReference type="Pfam" id="PF04760">
    <property type="entry name" value="IF2_N"/>
    <property type="match status" value="2"/>
</dbReference>
<dbReference type="InterPro" id="IPR023115">
    <property type="entry name" value="TIF_IF2_dom3"/>
</dbReference>
<dbReference type="CDD" id="cd03692">
    <property type="entry name" value="mtIF2_IVc"/>
    <property type="match status" value="1"/>
</dbReference>
<dbReference type="InterPro" id="IPR009061">
    <property type="entry name" value="DNA-bd_dom_put_sf"/>
</dbReference>
<dbReference type="Pfam" id="PF08364">
    <property type="entry name" value="IF2_assoc"/>
    <property type="match status" value="1"/>
</dbReference>
<feature type="compositionally biased region" description="Basic and acidic residues" evidence="12">
    <location>
        <begin position="158"/>
        <end position="186"/>
    </location>
</feature>
<evidence type="ECO:0000313" key="14">
    <source>
        <dbReference type="EMBL" id="MBC3808555.1"/>
    </source>
</evidence>
<evidence type="ECO:0000256" key="11">
    <source>
        <dbReference type="RuleBase" id="RU000645"/>
    </source>
</evidence>
<keyword evidence="4 9" id="KW-0963">Cytoplasm</keyword>
<dbReference type="InterPro" id="IPR044145">
    <property type="entry name" value="IF2_II"/>
</dbReference>
<dbReference type="Proteomes" id="UP000648257">
    <property type="component" value="Unassembled WGS sequence"/>
</dbReference>
<feature type="region of interest" description="Disordered" evidence="12">
    <location>
        <begin position="158"/>
        <end position="246"/>
    </location>
</feature>
<dbReference type="HAMAP" id="MF_00100_B">
    <property type="entry name" value="IF_2_B"/>
    <property type="match status" value="1"/>
</dbReference>
<dbReference type="RefSeq" id="WP_186923631.1">
    <property type="nucleotide sequence ID" value="NZ_JACOFW010000017.1"/>
</dbReference>
<evidence type="ECO:0000256" key="7">
    <source>
        <dbReference type="ARBA" id="ARBA00022917"/>
    </source>
</evidence>
<comment type="similarity">
    <text evidence="2 9 10">Belongs to the TRAFAC class translation factor GTPase superfamily. Classic translation factor GTPase family. IF-2 subfamily.</text>
</comment>
<dbReference type="SUPFAM" id="SSF50447">
    <property type="entry name" value="Translation proteins"/>
    <property type="match status" value="2"/>
</dbReference>
<dbReference type="Gene3D" id="3.40.50.300">
    <property type="entry name" value="P-loop containing nucleotide triphosphate hydrolases"/>
    <property type="match status" value="1"/>
</dbReference>
<dbReference type="InterPro" id="IPR053905">
    <property type="entry name" value="EF-G-like_DII"/>
</dbReference>
<feature type="compositionally biased region" description="Basic and acidic residues" evidence="12">
    <location>
        <begin position="285"/>
        <end position="306"/>
    </location>
</feature>
<feature type="compositionally biased region" description="Basic and acidic residues" evidence="12">
    <location>
        <begin position="226"/>
        <end position="235"/>
    </location>
</feature>
<proteinExistence type="inferred from homology"/>
<dbReference type="Gene3D" id="3.30.56.50">
    <property type="entry name" value="Putative DNA-binding domain, N-terminal subdomain of bacterial translation initiation factor IF2"/>
    <property type="match status" value="1"/>
</dbReference>
<dbReference type="PANTHER" id="PTHR43381:SF5">
    <property type="entry name" value="TR-TYPE G DOMAIN-CONTAINING PROTEIN"/>
    <property type="match status" value="1"/>
</dbReference>
<dbReference type="InterPro" id="IPR000795">
    <property type="entry name" value="T_Tr_GTP-bd_dom"/>
</dbReference>
<dbReference type="PANTHER" id="PTHR43381">
    <property type="entry name" value="TRANSLATION INITIATION FACTOR IF-2-RELATED"/>
    <property type="match status" value="1"/>
</dbReference>
<dbReference type="CDD" id="cd01887">
    <property type="entry name" value="IF2_eIF5B"/>
    <property type="match status" value="1"/>
</dbReference>
<keyword evidence="8 9" id="KW-0342">GTP-binding</keyword>
<dbReference type="SUPFAM" id="SSF46955">
    <property type="entry name" value="Putative DNA-binding domain"/>
    <property type="match status" value="1"/>
</dbReference>
<evidence type="ECO:0000259" key="13">
    <source>
        <dbReference type="PROSITE" id="PS51722"/>
    </source>
</evidence>
<dbReference type="InterPro" id="IPR000178">
    <property type="entry name" value="TF_IF2_bacterial-like"/>
</dbReference>
<evidence type="ECO:0000313" key="15">
    <source>
        <dbReference type="Proteomes" id="UP000648257"/>
    </source>
</evidence>
<evidence type="ECO:0000256" key="12">
    <source>
        <dbReference type="SAM" id="MobiDB-lite"/>
    </source>
</evidence>
<protein>
    <recommendedName>
        <fullName evidence="3 9">Translation initiation factor IF-2</fullName>
    </recommendedName>
</protein>
<dbReference type="GO" id="GO:0003743">
    <property type="term" value="F:translation initiation factor activity"/>
    <property type="evidence" value="ECO:0007669"/>
    <property type="project" value="UniProtKB-KW"/>
</dbReference>
<dbReference type="NCBIfam" id="TIGR00231">
    <property type="entry name" value="small_GTP"/>
    <property type="match status" value="1"/>
</dbReference>
<keyword evidence="7 9" id="KW-0648">Protein biosynthesis</keyword>
<dbReference type="Pfam" id="PF11987">
    <property type="entry name" value="IF-2"/>
    <property type="match status" value="1"/>
</dbReference>
<evidence type="ECO:0000256" key="10">
    <source>
        <dbReference type="RuleBase" id="RU000644"/>
    </source>
</evidence>
<dbReference type="CDD" id="cd03702">
    <property type="entry name" value="IF2_mtIF2_II"/>
    <property type="match status" value="1"/>
</dbReference>
<dbReference type="NCBIfam" id="TIGR00487">
    <property type="entry name" value="IF-2"/>
    <property type="match status" value="1"/>
</dbReference>
<feature type="binding site" evidence="9">
    <location>
        <begin position="471"/>
        <end position="478"/>
    </location>
    <ligand>
        <name>GTP</name>
        <dbReference type="ChEBI" id="CHEBI:37565"/>
    </ligand>
</feature>
<feature type="binding site" evidence="9">
    <location>
        <begin position="517"/>
        <end position="521"/>
    </location>
    <ligand>
        <name>GTP</name>
        <dbReference type="ChEBI" id="CHEBI:37565"/>
    </ligand>
</feature>
<feature type="binding site" evidence="9">
    <location>
        <begin position="571"/>
        <end position="574"/>
    </location>
    <ligand>
        <name>GTP</name>
        <dbReference type="ChEBI" id="CHEBI:37565"/>
    </ligand>
</feature>
<evidence type="ECO:0000256" key="6">
    <source>
        <dbReference type="ARBA" id="ARBA00022741"/>
    </source>
</evidence>
<evidence type="ECO:0000256" key="9">
    <source>
        <dbReference type="HAMAP-Rule" id="MF_00100"/>
    </source>
</evidence>
<evidence type="ECO:0000256" key="3">
    <source>
        <dbReference type="ARBA" id="ARBA00020675"/>
    </source>
</evidence>
<keyword evidence="5 9" id="KW-0396">Initiation factor</keyword>
<dbReference type="InterPro" id="IPR005225">
    <property type="entry name" value="Small_GTP-bd"/>
</dbReference>
<dbReference type="InterPro" id="IPR036925">
    <property type="entry name" value="TIF_IF2_dom3_sf"/>
</dbReference>
<gene>
    <name evidence="9 14" type="primary">infB</name>
    <name evidence="14" type="ORF">H8K52_14515</name>
</gene>
<keyword evidence="6 9" id="KW-0547">Nucleotide-binding</keyword>
<comment type="function">
    <text evidence="9 10">One of the essential components for the initiation of protein synthesis. Protects formylmethionyl-tRNA from spontaneous hydrolysis and promotes its binding to the 30S ribosomal subunits. Also involved in the hydrolysis of GTP during the formation of the 70S ribosomal complex.</text>
</comment>
<evidence type="ECO:0000256" key="8">
    <source>
        <dbReference type="ARBA" id="ARBA00023134"/>
    </source>
</evidence>
<dbReference type="InterPro" id="IPR013575">
    <property type="entry name" value="IF2_assoc_dom_bac"/>
</dbReference>
<dbReference type="Pfam" id="PF00009">
    <property type="entry name" value="GTP_EFTU"/>
    <property type="match status" value="1"/>
</dbReference>
<dbReference type="PROSITE" id="PS01176">
    <property type="entry name" value="IF2"/>
    <property type="match status" value="1"/>
</dbReference>
<accession>A0ABR6X7K1</accession>
<feature type="compositionally biased region" description="Basic and acidic residues" evidence="12">
    <location>
        <begin position="206"/>
        <end position="218"/>
    </location>
</feature>
<dbReference type="PROSITE" id="PS51722">
    <property type="entry name" value="G_TR_2"/>
    <property type="match status" value="1"/>
</dbReference>
<evidence type="ECO:0000256" key="4">
    <source>
        <dbReference type="ARBA" id="ARBA00022490"/>
    </source>
</evidence>
<dbReference type="InterPro" id="IPR006847">
    <property type="entry name" value="IF2_N"/>
</dbReference>
<dbReference type="SUPFAM" id="SSF52540">
    <property type="entry name" value="P-loop containing nucleoside triphosphate hydrolases"/>
    <property type="match status" value="1"/>
</dbReference>
<comment type="subcellular location">
    <subcellularLocation>
        <location evidence="1 9 11">Cytoplasm</location>
    </subcellularLocation>
</comment>
<organism evidence="14 15">
    <name type="scientific">Undibacterium seohonense</name>
    <dbReference type="NCBI Taxonomy" id="1344950"/>
    <lineage>
        <taxon>Bacteria</taxon>
        <taxon>Pseudomonadati</taxon>
        <taxon>Pseudomonadota</taxon>
        <taxon>Betaproteobacteria</taxon>
        <taxon>Burkholderiales</taxon>
        <taxon>Oxalobacteraceae</taxon>
        <taxon>Undibacterium</taxon>
    </lineage>
</organism>
<comment type="caution">
    <text evidence="14">The sequence shown here is derived from an EMBL/GenBank/DDBJ whole genome shotgun (WGS) entry which is preliminary data.</text>
</comment>
<dbReference type="Pfam" id="PF22042">
    <property type="entry name" value="EF-G_D2"/>
    <property type="match status" value="1"/>
</dbReference>
<dbReference type="SUPFAM" id="SSF52156">
    <property type="entry name" value="Initiation factor IF2/eIF5b, domain 3"/>
    <property type="match status" value="1"/>
</dbReference>
<dbReference type="Pfam" id="PF03144">
    <property type="entry name" value="GTP_EFTU_D2"/>
    <property type="match status" value="1"/>
</dbReference>
<reference evidence="14 15" key="1">
    <citation type="submission" date="2020-08" db="EMBL/GenBank/DDBJ databases">
        <title>Novel species isolated from subtropical streams in China.</title>
        <authorList>
            <person name="Lu H."/>
        </authorList>
    </citation>
    <scope>NUCLEOTIDE SEQUENCE [LARGE SCALE GENOMIC DNA]</scope>
    <source>
        <strain evidence="14 15">KACC 16656</strain>
    </source>
</reference>
<feature type="compositionally biased region" description="Low complexity" evidence="12">
    <location>
        <begin position="268"/>
        <end position="283"/>
    </location>
</feature>
<sequence length="962" mass="103263">MASNNVAQFATELKMSADLLLTQLNAAGVTKASASDVLSKEDKDKLLEHLRRSHGVAPDADKKKITLTRKETTEIKQADATGKTRTVQVEVRKKRTFVKRDESSPEDNAKPAIAIDPAEMARREAEAQAEAELAARREAELLAKQEQLAKLEAEKEAEAKAAREAEAAAKAKAEAEKAKQAEEKRAKASKIPAVSEVASDTPAVDEEAKRLAAEEAKKKATAAAAEAKEAVKEAAARAANAENARKKVADEVAQIKEMMLAARKPKVVEAPAPVVPSPSKVAEGTLHKPADKKPGEKKPGDKKDVKPAVAAPTDKKAVKSANVSSTWQEDAAKKRGGGLKTRGAAPVGRDGWKSGPKGRRNNHHDDRETNFQVPVEAVIKDVYVPETLTVAELAHKMSVKASEVIKHLMKLGQMCTINQVLDQETAMILVEEMGHKAFAAKIDDPEAMLTDVAEHAEYESSPRAPVVTVMGHVDHGKTSLLDYIRRAKVASGEAGGITQHIGAYHVETPRGMITFLDTPGHEAFTAMRARGAKATDIVILVVAADDGVMPQTKEAIAHAKAAGVPLVVAINKIDKPGGNADRVTQELIAESVVPEAYGGESPFVSVSAKTGQGIDELLEQVLLQAEVLELRAPIDAPAKGLVVESRLDKGRGTVATILVQSGTLKRGDVVLAGSSYGRVRAMLDENGKNISEAGPSIPVEIQGLTEVPAAGEEVMVMVDERKAREIALFRQGKYRDVKLAKQQAAKLENMFENMGEGELKNLPIIVKTDVQGSQEALVQSLVKLSNNEVRVQVVHAAVGGISESDVNLAVASKAVIIGFNTRADASARKLAESNGVDIRYYNIIYDAVDEIKSALSGMLAPEKRETIIGMVEIRQVFSVSKVGSIAGCLVTEGVVKRTSSVRLLRNNVVTWTGELDSLKRYKDDAKEVRAGMECGLSLKAYNDIQVGDFLEIFEIQEIARTL</sequence>